<reference evidence="14 15" key="1">
    <citation type="journal article" date="2016" name="Nat. Commun.">
        <title>Thousands of microbial genomes shed light on interconnected biogeochemical processes in an aquifer system.</title>
        <authorList>
            <person name="Anantharaman K."/>
            <person name="Brown C.T."/>
            <person name="Hug L.A."/>
            <person name="Sharon I."/>
            <person name="Castelle C.J."/>
            <person name="Probst A.J."/>
            <person name="Thomas B.C."/>
            <person name="Singh A."/>
            <person name="Wilkins M.J."/>
            <person name="Karaoz U."/>
            <person name="Brodie E.L."/>
            <person name="Williams K.H."/>
            <person name="Hubbard S.S."/>
            <person name="Banfield J.F."/>
        </authorList>
    </citation>
    <scope>NUCLEOTIDE SEQUENCE [LARGE SCALE GENOMIC DNA]</scope>
</reference>
<dbReference type="Gene3D" id="1.10.3720.10">
    <property type="entry name" value="MetI-like"/>
    <property type="match status" value="1"/>
</dbReference>
<keyword evidence="5 12" id="KW-0812">Transmembrane</keyword>
<keyword evidence="8 12" id="KW-1133">Transmembrane helix</keyword>
<dbReference type="Pfam" id="PF00528">
    <property type="entry name" value="BPD_transp_1"/>
    <property type="match status" value="1"/>
</dbReference>
<dbReference type="InterPro" id="IPR035906">
    <property type="entry name" value="MetI-like_sf"/>
</dbReference>
<comment type="caution">
    <text evidence="14">The sequence shown here is derived from an EMBL/GenBank/DDBJ whole genome shotgun (WGS) entry which is preliminary data.</text>
</comment>
<dbReference type="InterPro" id="IPR000515">
    <property type="entry name" value="MetI-like"/>
</dbReference>
<feature type="domain" description="ABC transmembrane type-1" evidence="13">
    <location>
        <begin position="93"/>
        <end position="359"/>
    </location>
</feature>
<evidence type="ECO:0000256" key="10">
    <source>
        <dbReference type="ARBA" id="ARBA00024202"/>
    </source>
</evidence>
<dbReference type="CDD" id="cd06261">
    <property type="entry name" value="TM_PBP2"/>
    <property type="match status" value="1"/>
</dbReference>
<evidence type="ECO:0000256" key="2">
    <source>
        <dbReference type="ARBA" id="ARBA00022448"/>
    </source>
</evidence>
<evidence type="ECO:0000256" key="4">
    <source>
        <dbReference type="ARBA" id="ARBA00022519"/>
    </source>
</evidence>
<evidence type="ECO:0000256" key="5">
    <source>
        <dbReference type="ARBA" id="ARBA00022692"/>
    </source>
</evidence>
<proteinExistence type="inferred from homology"/>
<keyword evidence="9 12" id="KW-0472">Membrane</keyword>
<name>A0A1G2PLK8_9BACT</name>
<keyword evidence="4" id="KW-0997">Cell inner membrane</keyword>
<dbReference type="EMBL" id="MHSS01000006">
    <property type="protein sequence ID" value="OHA48512.1"/>
    <property type="molecule type" value="Genomic_DNA"/>
</dbReference>
<evidence type="ECO:0000256" key="8">
    <source>
        <dbReference type="ARBA" id="ARBA00022989"/>
    </source>
</evidence>
<dbReference type="PANTHER" id="PTHR43386">
    <property type="entry name" value="OLIGOPEPTIDE TRANSPORT SYSTEM PERMEASE PROTEIN APPC"/>
    <property type="match status" value="1"/>
</dbReference>
<comment type="subcellular location">
    <subcellularLocation>
        <location evidence="1">Cell inner membrane</location>
        <topology evidence="1">Multi-pass membrane protein</topology>
    </subcellularLocation>
    <subcellularLocation>
        <location evidence="12">Cell membrane</location>
        <topology evidence="12">Multi-pass membrane protein</topology>
    </subcellularLocation>
</comment>
<dbReference type="GO" id="GO:0015031">
    <property type="term" value="P:protein transport"/>
    <property type="evidence" value="ECO:0007669"/>
    <property type="project" value="UniProtKB-KW"/>
</dbReference>
<dbReference type="PROSITE" id="PS50928">
    <property type="entry name" value="ABC_TM1"/>
    <property type="match status" value="1"/>
</dbReference>
<evidence type="ECO:0000256" key="3">
    <source>
        <dbReference type="ARBA" id="ARBA00022475"/>
    </source>
</evidence>
<keyword evidence="3" id="KW-1003">Cell membrane</keyword>
<dbReference type="GO" id="GO:0015833">
    <property type="term" value="P:peptide transport"/>
    <property type="evidence" value="ECO:0007669"/>
    <property type="project" value="UniProtKB-KW"/>
</dbReference>
<feature type="transmembrane region" description="Helical" evidence="12">
    <location>
        <begin position="201"/>
        <end position="223"/>
    </location>
</feature>
<feature type="transmembrane region" description="Helical" evidence="12">
    <location>
        <begin position="173"/>
        <end position="194"/>
    </location>
</feature>
<protein>
    <recommendedName>
        <fullName evidence="11">Oligopeptide transport system permease protein OppC</fullName>
    </recommendedName>
</protein>
<evidence type="ECO:0000259" key="13">
    <source>
        <dbReference type="PROSITE" id="PS50928"/>
    </source>
</evidence>
<dbReference type="InterPro" id="IPR025966">
    <property type="entry name" value="OppC_N"/>
</dbReference>
<evidence type="ECO:0000256" key="12">
    <source>
        <dbReference type="RuleBase" id="RU363032"/>
    </source>
</evidence>
<feature type="transmembrane region" description="Helical" evidence="12">
    <location>
        <begin position="340"/>
        <end position="362"/>
    </location>
</feature>
<evidence type="ECO:0000256" key="6">
    <source>
        <dbReference type="ARBA" id="ARBA00022856"/>
    </source>
</evidence>
<organism evidence="14 15">
    <name type="scientific">Candidatus Terrybacteria bacterium RIFCSPHIGHO2_01_FULL_48_17</name>
    <dbReference type="NCBI Taxonomy" id="1802362"/>
    <lineage>
        <taxon>Bacteria</taxon>
        <taxon>Candidatus Terryibacteriota</taxon>
    </lineage>
</organism>
<dbReference type="SUPFAM" id="SSF161098">
    <property type="entry name" value="MetI-like"/>
    <property type="match status" value="1"/>
</dbReference>
<dbReference type="Pfam" id="PF12911">
    <property type="entry name" value="OppC_N"/>
    <property type="match status" value="1"/>
</dbReference>
<accession>A0A1G2PLK8</accession>
<evidence type="ECO:0000313" key="14">
    <source>
        <dbReference type="EMBL" id="OHA48512.1"/>
    </source>
</evidence>
<evidence type="ECO:0000313" key="15">
    <source>
        <dbReference type="Proteomes" id="UP000177629"/>
    </source>
</evidence>
<evidence type="ECO:0000256" key="11">
    <source>
        <dbReference type="ARBA" id="ARBA00072251"/>
    </source>
</evidence>
<dbReference type="STRING" id="1802362.A2806_02845"/>
<dbReference type="GO" id="GO:0055085">
    <property type="term" value="P:transmembrane transport"/>
    <property type="evidence" value="ECO:0007669"/>
    <property type="project" value="InterPro"/>
</dbReference>
<dbReference type="Proteomes" id="UP000177629">
    <property type="component" value="Unassembled WGS sequence"/>
</dbReference>
<comment type="similarity">
    <text evidence="10">Belongs to the binding-protein-dependent transport system permease family. OppBC subfamily.</text>
</comment>
<gene>
    <name evidence="14" type="ORF">A2806_02845</name>
</gene>
<dbReference type="PANTHER" id="PTHR43386:SF2">
    <property type="entry name" value="OLIGOPEPTIDE TRANSPORT SYSTEM PERMEASE PROTEIN OPPC"/>
    <property type="match status" value="1"/>
</dbReference>
<feature type="transmembrane region" description="Helical" evidence="12">
    <location>
        <begin position="97"/>
        <end position="121"/>
    </location>
</feature>
<feature type="transmembrane region" description="Helical" evidence="12">
    <location>
        <begin position="133"/>
        <end position="153"/>
    </location>
</feature>
<feature type="transmembrane region" description="Helical" evidence="12">
    <location>
        <begin position="32"/>
        <end position="54"/>
    </location>
</feature>
<sequence length="372" mass="40695">MNIAAVKEGQVPEYMDRGLPHKILHWFLRHKLAAVSLVVIVTLYVLGIFAEWIAPHDPLWQDFTASYQGPSWAHLLGTDALGRDYFSRVLFALRTTIGISAATIFVGAGFTGMFLGLLSAYRGGWVETAIMRAGEVSALFPELMFMILISATIGPRYHAFMDDVTAWEGPALVLRLAPIIFGIVAVSIVMATVATRRGFGWLVYCMGAVAFVLFGTVVLSWLINIEGFADFFLIFVVLLPFSWYGAALLVRSQVLSLREYDFVLAAKAMGATDTRIILQHLLPNVLGLVVYIMSLTFGAVAVAEMGLTYLGLGVQPPHPSFGSLIFEAGFIRTLEANPHLLLIPAAIVGLFLYSFSLLGEALSESVTLARRQ</sequence>
<feature type="transmembrane region" description="Helical" evidence="12">
    <location>
        <begin position="285"/>
        <end position="312"/>
    </location>
</feature>
<dbReference type="AlphaFoldDB" id="A0A1G2PLK8"/>
<evidence type="ECO:0000256" key="1">
    <source>
        <dbReference type="ARBA" id="ARBA00004429"/>
    </source>
</evidence>
<evidence type="ECO:0000256" key="9">
    <source>
        <dbReference type="ARBA" id="ARBA00023136"/>
    </source>
</evidence>
<keyword evidence="2 12" id="KW-0813">Transport</keyword>
<evidence type="ECO:0000256" key="7">
    <source>
        <dbReference type="ARBA" id="ARBA00022927"/>
    </source>
</evidence>
<keyword evidence="7" id="KW-0653">Protein transport</keyword>
<dbReference type="GO" id="GO:0005886">
    <property type="term" value="C:plasma membrane"/>
    <property type="evidence" value="ECO:0007669"/>
    <property type="project" value="UniProtKB-SubCell"/>
</dbReference>
<dbReference type="InterPro" id="IPR050366">
    <property type="entry name" value="BP-dependent_transpt_permease"/>
</dbReference>
<feature type="transmembrane region" description="Helical" evidence="12">
    <location>
        <begin position="229"/>
        <end position="250"/>
    </location>
</feature>
<keyword evidence="6" id="KW-0571">Peptide transport</keyword>